<feature type="transmembrane region" description="Helical" evidence="1">
    <location>
        <begin position="6"/>
        <end position="25"/>
    </location>
</feature>
<evidence type="ECO:0000313" key="2">
    <source>
        <dbReference type="EMBL" id="QHU20776.1"/>
    </source>
</evidence>
<reference evidence="2" key="1">
    <citation type="journal article" date="2020" name="Nature">
        <title>Giant virus diversity and host interactions through global metagenomics.</title>
        <authorList>
            <person name="Schulz F."/>
            <person name="Roux S."/>
            <person name="Paez-Espino D."/>
            <person name="Jungbluth S."/>
            <person name="Walsh D.A."/>
            <person name="Denef V.J."/>
            <person name="McMahon K.D."/>
            <person name="Konstantinidis K.T."/>
            <person name="Eloe-Fadrosh E.A."/>
            <person name="Kyrpides N.C."/>
            <person name="Woyke T."/>
        </authorList>
    </citation>
    <scope>NUCLEOTIDE SEQUENCE</scope>
    <source>
        <strain evidence="2">GVMAG-S-3300013093-109</strain>
    </source>
</reference>
<dbReference type="InterPro" id="IPR013320">
    <property type="entry name" value="ConA-like_dom_sf"/>
</dbReference>
<protein>
    <recommendedName>
        <fullName evidence="3">Lectin/glucanase superfamily protein</fullName>
    </recommendedName>
</protein>
<evidence type="ECO:0008006" key="3">
    <source>
        <dbReference type="Google" id="ProtNLM"/>
    </source>
</evidence>
<dbReference type="EMBL" id="MN740973">
    <property type="protein sequence ID" value="QHU20776.1"/>
    <property type="molecule type" value="Genomic_DNA"/>
</dbReference>
<keyword evidence="1" id="KW-0472">Membrane</keyword>
<keyword evidence="1" id="KW-0812">Transmembrane</keyword>
<name>A0A6C0KUF8_9ZZZZ</name>
<accession>A0A6C0KUF8</accession>
<keyword evidence="1" id="KW-1133">Transmembrane helix</keyword>
<evidence type="ECO:0000256" key="1">
    <source>
        <dbReference type="SAM" id="Phobius"/>
    </source>
</evidence>
<dbReference type="SUPFAM" id="SSF49899">
    <property type="entry name" value="Concanavalin A-like lectins/glucanases"/>
    <property type="match status" value="1"/>
</dbReference>
<dbReference type="AlphaFoldDB" id="A0A6C0KUF8"/>
<sequence>MSFGVIAVVLILIVVTIYLVVFVIYPGGGKNDVLPTLTPLSSKKDIVMPDVTQKTLLGNNGCTVMGMFNFRNGDRTAKYGNNYIPFLQIANNWYLEVSNAPNDKQNTSARLRVRTNGQGTSTHDEMIELPPIPKQKWIFIAILRDGRRFDVIYDNKIVASHRLEHYPVVISSPVSVGNTGLDGAVIHVVINGVRMTPTDIERTRLTFVDTNQLVLEDNTFNASLPTISLLAQCPPGLPCKPITQPPVNQILKWSTPYA</sequence>
<organism evidence="2">
    <name type="scientific">viral metagenome</name>
    <dbReference type="NCBI Taxonomy" id="1070528"/>
    <lineage>
        <taxon>unclassified sequences</taxon>
        <taxon>metagenomes</taxon>
        <taxon>organismal metagenomes</taxon>
    </lineage>
</organism>
<proteinExistence type="predicted"/>